<gene>
    <name evidence="4" type="ORF">LCGC14_2586600</name>
</gene>
<keyword evidence="3" id="KW-0949">S-adenosyl-L-methionine</keyword>
<dbReference type="AlphaFoldDB" id="A0A0F9D5N4"/>
<dbReference type="PROSITE" id="PS51143">
    <property type="entry name" value="MT_A70"/>
    <property type="match status" value="1"/>
</dbReference>
<dbReference type="EMBL" id="LAZR01043315">
    <property type="protein sequence ID" value="KKL07383.1"/>
    <property type="molecule type" value="Genomic_DNA"/>
</dbReference>
<reference evidence="4" key="1">
    <citation type="journal article" date="2015" name="Nature">
        <title>Complex archaea that bridge the gap between prokaryotes and eukaryotes.</title>
        <authorList>
            <person name="Spang A."/>
            <person name="Saw J.H."/>
            <person name="Jorgensen S.L."/>
            <person name="Zaremba-Niedzwiedzka K."/>
            <person name="Martijn J."/>
            <person name="Lind A.E."/>
            <person name="van Eijk R."/>
            <person name="Schleper C."/>
            <person name="Guy L."/>
            <person name="Ettema T.J."/>
        </authorList>
    </citation>
    <scope>NUCLEOTIDE SEQUENCE</scope>
</reference>
<evidence type="ECO:0000313" key="4">
    <source>
        <dbReference type="EMBL" id="KKL07383.1"/>
    </source>
</evidence>
<dbReference type="InterPro" id="IPR029063">
    <property type="entry name" value="SAM-dependent_MTases_sf"/>
</dbReference>
<dbReference type="GO" id="GO:0001734">
    <property type="term" value="F:mRNA m(6)A methyltransferase activity"/>
    <property type="evidence" value="ECO:0007669"/>
    <property type="project" value="UniProtKB-ARBA"/>
</dbReference>
<evidence type="ECO:0000256" key="2">
    <source>
        <dbReference type="ARBA" id="ARBA00022679"/>
    </source>
</evidence>
<proteinExistence type="predicted"/>
<name>A0A0F9D5N4_9ZZZZ</name>
<accession>A0A0F9D5N4</accession>
<feature type="non-terminal residue" evidence="4">
    <location>
        <position position="1"/>
    </location>
</feature>
<evidence type="ECO:0008006" key="5">
    <source>
        <dbReference type="Google" id="ProtNLM"/>
    </source>
</evidence>
<evidence type="ECO:0000256" key="1">
    <source>
        <dbReference type="ARBA" id="ARBA00022603"/>
    </source>
</evidence>
<keyword evidence="2" id="KW-0808">Transferase</keyword>
<dbReference type="InterPro" id="IPR007757">
    <property type="entry name" value="MT-A70-like"/>
</dbReference>
<dbReference type="GO" id="GO:0032259">
    <property type="term" value="P:methylation"/>
    <property type="evidence" value="ECO:0007669"/>
    <property type="project" value="UniProtKB-KW"/>
</dbReference>
<dbReference type="PANTHER" id="PTHR12829:SF7">
    <property type="entry name" value="N6-ADENOSINE-METHYLTRANSFERASE CATALYTIC SUBUNIT"/>
    <property type="match status" value="1"/>
</dbReference>
<dbReference type="SUPFAM" id="SSF53335">
    <property type="entry name" value="S-adenosyl-L-methionine-dependent methyltransferases"/>
    <property type="match status" value="1"/>
</dbReference>
<protein>
    <recommendedName>
        <fullName evidence="5">DNA methylase N-4/N-6 domain-containing protein</fullName>
    </recommendedName>
</protein>
<dbReference type="PANTHER" id="PTHR12829">
    <property type="entry name" value="N6-ADENOSINE-METHYLTRANSFERASE"/>
    <property type="match status" value="1"/>
</dbReference>
<keyword evidence="1" id="KW-0489">Methyltransferase</keyword>
<comment type="caution">
    <text evidence="4">The sequence shown here is derived from an EMBL/GenBank/DDBJ whole genome shotgun (WGS) entry which is preliminary data.</text>
</comment>
<sequence length="186" mass="21324">AYRRQTQTHRFPVIVADPPWSFKDKGSRLSPDFGGAYETMHLANICDAGAFVQKLAAADAFLFLWAPHSMVLDFSAQHVAQAWGFEARQEIIWIKTTDDGHRIRFGAGHYARIATESLLLCRRGKAKVARHDMANVFFAPRTKHSEKPDKSYRYIEKLTGADSFLELYARRRYSERWTAWGDQLDG</sequence>
<dbReference type="Pfam" id="PF05063">
    <property type="entry name" value="MT-A70"/>
    <property type="match status" value="1"/>
</dbReference>
<evidence type="ECO:0000256" key="3">
    <source>
        <dbReference type="ARBA" id="ARBA00022691"/>
    </source>
</evidence>
<dbReference type="Gene3D" id="3.40.50.150">
    <property type="entry name" value="Vaccinia Virus protein VP39"/>
    <property type="match status" value="1"/>
</dbReference>
<organism evidence="4">
    <name type="scientific">marine sediment metagenome</name>
    <dbReference type="NCBI Taxonomy" id="412755"/>
    <lineage>
        <taxon>unclassified sequences</taxon>
        <taxon>metagenomes</taxon>
        <taxon>ecological metagenomes</taxon>
    </lineage>
</organism>